<feature type="transmembrane region" description="Helical" evidence="6">
    <location>
        <begin position="33"/>
        <end position="52"/>
    </location>
</feature>
<evidence type="ECO:0000256" key="5">
    <source>
        <dbReference type="SAM" id="Coils"/>
    </source>
</evidence>
<keyword evidence="3 6" id="KW-1133">Transmembrane helix</keyword>
<accession>A0ABV3T985</accession>
<dbReference type="RefSeq" id="WP_367958328.1">
    <property type="nucleotide sequence ID" value="NZ_JBAKFH010000004.1"/>
</dbReference>
<evidence type="ECO:0000313" key="8">
    <source>
        <dbReference type="Proteomes" id="UP001556709"/>
    </source>
</evidence>
<comment type="subcellular location">
    <subcellularLocation>
        <location evidence="1">Membrane</location>
        <topology evidence="1">Single-pass membrane protein</topology>
    </subcellularLocation>
</comment>
<comment type="caution">
    <text evidence="7">The sequence shown here is derived from an EMBL/GenBank/DDBJ whole genome shotgun (WGS) entry which is preliminary data.</text>
</comment>
<proteinExistence type="predicted"/>
<feature type="coiled-coil region" evidence="5">
    <location>
        <begin position="101"/>
        <end position="146"/>
    </location>
</feature>
<organism evidence="7 8">
    <name type="scientific">Spiribacter pallidus</name>
    <dbReference type="NCBI Taxonomy" id="1987936"/>
    <lineage>
        <taxon>Bacteria</taxon>
        <taxon>Pseudomonadati</taxon>
        <taxon>Pseudomonadota</taxon>
        <taxon>Gammaproteobacteria</taxon>
        <taxon>Chromatiales</taxon>
        <taxon>Ectothiorhodospiraceae</taxon>
        <taxon>Spiribacter</taxon>
    </lineage>
</organism>
<evidence type="ECO:0000256" key="3">
    <source>
        <dbReference type="ARBA" id="ARBA00022989"/>
    </source>
</evidence>
<evidence type="ECO:0000256" key="4">
    <source>
        <dbReference type="ARBA" id="ARBA00023136"/>
    </source>
</evidence>
<evidence type="ECO:0000313" key="7">
    <source>
        <dbReference type="EMBL" id="MEX0468169.1"/>
    </source>
</evidence>
<dbReference type="Gene3D" id="2.40.50.100">
    <property type="match status" value="2"/>
</dbReference>
<dbReference type="InterPro" id="IPR050739">
    <property type="entry name" value="MFP"/>
</dbReference>
<name>A0ABV3T985_9GAMM</name>
<dbReference type="Proteomes" id="UP001556709">
    <property type="component" value="Unassembled WGS sequence"/>
</dbReference>
<keyword evidence="4 6" id="KW-0472">Membrane</keyword>
<keyword evidence="5" id="KW-0175">Coiled coil</keyword>
<dbReference type="EMBL" id="JBAKFM010000001">
    <property type="protein sequence ID" value="MEX0468169.1"/>
    <property type="molecule type" value="Genomic_DNA"/>
</dbReference>
<dbReference type="PANTHER" id="PTHR30386:SF26">
    <property type="entry name" value="TRANSPORT PROTEIN COMB"/>
    <property type="match status" value="1"/>
</dbReference>
<evidence type="ECO:0000256" key="2">
    <source>
        <dbReference type="ARBA" id="ARBA00022692"/>
    </source>
</evidence>
<keyword evidence="2 6" id="KW-0812">Transmembrane</keyword>
<dbReference type="SUPFAM" id="SSF56954">
    <property type="entry name" value="Outer membrane efflux proteins (OEP)"/>
    <property type="match status" value="1"/>
</dbReference>
<evidence type="ECO:0000256" key="6">
    <source>
        <dbReference type="SAM" id="Phobius"/>
    </source>
</evidence>
<evidence type="ECO:0000256" key="1">
    <source>
        <dbReference type="ARBA" id="ARBA00004167"/>
    </source>
</evidence>
<dbReference type="PANTHER" id="PTHR30386">
    <property type="entry name" value="MEMBRANE FUSION SUBUNIT OF EMRAB-TOLC MULTIDRUG EFFLUX PUMP"/>
    <property type="match status" value="1"/>
</dbReference>
<reference evidence="7 8" key="1">
    <citation type="submission" date="2024-02" db="EMBL/GenBank/DDBJ databases">
        <title>New especies of Spiribacter isolated from saline water.</title>
        <authorList>
            <person name="Leon M.J."/>
            <person name="De La Haba R."/>
            <person name="Sanchez-Porro C."/>
            <person name="Ventosa A."/>
        </authorList>
    </citation>
    <scope>NUCLEOTIDE SEQUENCE [LARGE SCALE GENOMIC DNA]</scope>
    <source>
        <strain evidence="8">ag22IC6-390</strain>
    </source>
</reference>
<sequence>MNIDFRGEPAPQRSNGLPVRYAPARRAIPRLRWALVALIVTSPILYLGWVVLRGGWVVESTGRLTYETTRIGSVVGGVVSEVLVSENDTVTPGQTLFRLENPAINARVEHLLDELDRLSAEQLAARRRSEAELAVLDEQITALENLIDEQHEWLSQIELLSRSGAVTRAERRRANAELQRSRGDLIRAIGQRQALARSIAQGDPQLREREQALRLSLDMARADRSYLSVKAPDPGSVIELNVEPGDTVGPGSTLLTLARPSRPRLTAYLPPADGAFVQRNRPVTVHLPDGSQLTGRVSDRPTLTGRIPDPMQSIFRESDTALMVRIRLDRPVPASMAVHGLPVEVEFDRGITVMLARMDLIPAFASEAPGLH</sequence>
<keyword evidence="8" id="KW-1185">Reference proteome</keyword>
<protein>
    <submittedName>
        <fullName evidence="7">HlyD family efflux transporter periplasmic adaptor subunit</fullName>
    </submittedName>
</protein>
<dbReference type="SUPFAM" id="SSF111369">
    <property type="entry name" value="HlyD-like secretion proteins"/>
    <property type="match status" value="1"/>
</dbReference>
<gene>
    <name evidence="7" type="ORF">V6X73_00245</name>
</gene>